<comment type="caution">
    <text evidence="1">The sequence shown here is derived from an EMBL/GenBank/DDBJ whole genome shotgun (WGS) entry which is preliminary data.</text>
</comment>
<organism evidence="1 2">
    <name type="scientific">Taxus chinensis</name>
    <name type="common">Chinese yew</name>
    <name type="synonym">Taxus wallichiana var. chinensis</name>
    <dbReference type="NCBI Taxonomy" id="29808"/>
    <lineage>
        <taxon>Eukaryota</taxon>
        <taxon>Viridiplantae</taxon>
        <taxon>Streptophyta</taxon>
        <taxon>Embryophyta</taxon>
        <taxon>Tracheophyta</taxon>
        <taxon>Spermatophyta</taxon>
        <taxon>Pinopsida</taxon>
        <taxon>Pinidae</taxon>
        <taxon>Conifers II</taxon>
        <taxon>Cupressales</taxon>
        <taxon>Taxaceae</taxon>
        <taxon>Taxus</taxon>
    </lineage>
</organism>
<name>A0AA38CBE7_TAXCH</name>
<protein>
    <submittedName>
        <fullName evidence="1">Uncharacterized protein</fullName>
    </submittedName>
</protein>
<gene>
    <name evidence="1" type="ORF">KI387_030203</name>
</gene>
<sequence>KITTRDEAACAREVLQQKLTITREEVLHATYPDPSHQKEVYQDTIEVLRSLQ</sequence>
<dbReference type="AlphaFoldDB" id="A0AA38CBE7"/>
<proteinExistence type="predicted"/>
<accession>A0AA38CBE7</accession>
<feature type="non-terminal residue" evidence="1">
    <location>
        <position position="52"/>
    </location>
</feature>
<evidence type="ECO:0000313" key="2">
    <source>
        <dbReference type="Proteomes" id="UP000824469"/>
    </source>
</evidence>
<reference evidence="1 2" key="1">
    <citation type="journal article" date="2021" name="Nat. Plants">
        <title>The Taxus genome provides insights into paclitaxel biosynthesis.</title>
        <authorList>
            <person name="Xiong X."/>
            <person name="Gou J."/>
            <person name="Liao Q."/>
            <person name="Li Y."/>
            <person name="Zhou Q."/>
            <person name="Bi G."/>
            <person name="Li C."/>
            <person name="Du R."/>
            <person name="Wang X."/>
            <person name="Sun T."/>
            <person name="Guo L."/>
            <person name="Liang H."/>
            <person name="Lu P."/>
            <person name="Wu Y."/>
            <person name="Zhang Z."/>
            <person name="Ro D.K."/>
            <person name="Shang Y."/>
            <person name="Huang S."/>
            <person name="Yan J."/>
        </authorList>
    </citation>
    <scope>NUCLEOTIDE SEQUENCE [LARGE SCALE GENOMIC DNA]</scope>
    <source>
        <strain evidence="1">Ta-2019</strain>
    </source>
</reference>
<dbReference type="EMBL" id="JAHRHJ020000010">
    <property type="protein sequence ID" value="KAH9298521.1"/>
    <property type="molecule type" value="Genomic_DNA"/>
</dbReference>
<dbReference type="Proteomes" id="UP000824469">
    <property type="component" value="Unassembled WGS sequence"/>
</dbReference>
<evidence type="ECO:0000313" key="1">
    <source>
        <dbReference type="EMBL" id="KAH9298521.1"/>
    </source>
</evidence>
<feature type="non-terminal residue" evidence="1">
    <location>
        <position position="1"/>
    </location>
</feature>
<keyword evidence="2" id="KW-1185">Reference proteome</keyword>